<sequence>MPNSKLIAGQTFPALTVKQFNSEQHAAPLALHQPAKGFDWRLLVIYRGKHCPLCTRYLAELEVLKEEFYAIGVDIAVASADSLVQVSEHMANLTLSFPIGYDLTTEQMQQLGLYLSSPRSAAETDHVFAEPGLFVINDHGELQVIDISNGPFARPDLKTLAAGLAFIRNPENNYPIRGTWHA</sequence>
<accession>A0ABT0N697</accession>
<dbReference type="EMBL" id="JAKIKT010000002">
    <property type="protein sequence ID" value="MCL2913907.1"/>
    <property type="molecule type" value="Genomic_DNA"/>
</dbReference>
<dbReference type="SUPFAM" id="SSF52833">
    <property type="entry name" value="Thioredoxin-like"/>
    <property type="match status" value="1"/>
</dbReference>
<evidence type="ECO:0000313" key="3">
    <source>
        <dbReference type="Proteomes" id="UP001202831"/>
    </source>
</evidence>
<dbReference type="InterPro" id="IPR036249">
    <property type="entry name" value="Thioredoxin-like_sf"/>
</dbReference>
<keyword evidence="3" id="KW-1185">Reference proteome</keyword>
<feature type="domain" description="Thioredoxin" evidence="1">
    <location>
        <begin position="6"/>
        <end position="169"/>
    </location>
</feature>
<protein>
    <submittedName>
        <fullName evidence="2">Redoxin family protein</fullName>
    </submittedName>
</protein>
<dbReference type="Gene3D" id="3.40.30.10">
    <property type="entry name" value="Glutaredoxin"/>
    <property type="match status" value="1"/>
</dbReference>
<dbReference type="Pfam" id="PF08534">
    <property type="entry name" value="Redoxin"/>
    <property type="match status" value="1"/>
</dbReference>
<organism evidence="2 3">
    <name type="scientific">Shewanella corallii</name>
    <dbReference type="NCBI Taxonomy" id="560080"/>
    <lineage>
        <taxon>Bacteria</taxon>
        <taxon>Pseudomonadati</taxon>
        <taxon>Pseudomonadota</taxon>
        <taxon>Gammaproteobacteria</taxon>
        <taxon>Alteromonadales</taxon>
        <taxon>Shewanellaceae</taxon>
        <taxon>Shewanella</taxon>
    </lineage>
</organism>
<name>A0ABT0N697_9GAMM</name>
<comment type="caution">
    <text evidence="2">The sequence shown here is derived from an EMBL/GenBank/DDBJ whole genome shotgun (WGS) entry which is preliminary data.</text>
</comment>
<dbReference type="PROSITE" id="PS51352">
    <property type="entry name" value="THIOREDOXIN_2"/>
    <property type="match status" value="1"/>
</dbReference>
<dbReference type="InterPro" id="IPR013740">
    <property type="entry name" value="Redoxin"/>
</dbReference>
<proteinExistence type="predicted"/>
<dbReference type="Proteomes" id="UP001202831">
    <property type="component" value="Unassembled WGS sequence"/>
</dbReference>
<dbReference type="RefSeq" id="WP_249248609.1">
    <property type="nucleotide sequence ID" value="NZ_JAKIKT010000002.1"/>
</dbReference>
<dbReference type="InterPro" id="IPR013766">
    <property type="entry name" value="Thioredoxin_domain"/>
</dbReference>
<gene>
    <name evidence="2" type="ORF">L2725_08880</name>
</gene>
<evidence type="ECO:0000313" key="2">
    <source>
        <dbReference type="EMBL" id="MCL2913907.1"/>
    </source>
</evidence>
<evidence type="ECO:0000259" key="1">
    <source>
        <dbReference type="PROSITE" id="PS51352"/>
    </source>
</evidence>
<reference evidence="2 3" key="1">
    <citation type="submission" date="2022-01" db="EMBL/GenBank/DDBJ databases">
        <title>Whole genome-based taxonomy of the Shewanellaceae.</title>
        <authorList>
            <person name="Martin-Rodriguez A.J."/>
        </authorList>
    </citation>
    <scope>NUCLEOTIDE SEQUENCE [LARGE SCALE GENOMIC DNA]</scope>
    <source>
        <strain evidence="2 3">DSM 21332</strain>
    </source>
</reference>